<dbReference type="EMBL" id="CP151767">
    <property type="protein sequence ID" value="WZU69258.1"/>
    <property type="molecule type" value="Genomic_DNA"/>
</dbReference>
<keyword evidence="10" id="KW-1185">Reference proteome</keyword>
<dbReference type="Gene3D" id="3.30.450.20">
    <property type="entry name" value="PAS domain"/>
    <property type="match status" value="2"/>
</dbReference>
<proteinExistence type="predicted"/>
<dbReference type="InterPro" id="IPR001610">
    <property type="entry name" value="PAC"/>
</dbReference>
<dbReference type="InterPro" id="IPR011102">
    <property type="entry name" value="Sig_transdc_His_kinase_HWE"/>
</dbReference>
<evidence type="ECO:0000256" key="7">
    <source>
        <dbReference type="ARBA" id="ARBA00022840"/>
    </source>
</evidence>
<feature type="domain" description="PAS" evidence="8">
    <location>
        <begin position="19"/>
        <end position="90"/>
    </location>
</feature>
<dbReference type="InterPro" id="IPR013655">
    <property type="entry name" value="PAS_fold_3"/>
</dbReference>
<dbReference type="SUPFAM" id="SSF55785">
    <property type="entry name" value="PYP-like sensor domain (PAS domain)"/>
    <property type="match status" value="1"/>
</dbReference>
<keyword evidence="3" id="KW-0597">Phosphoprotein</keyword>
<dbReference type="GO" id="GO:0004673">
    <property type="term" value="F:protein histidine kinase activity"/>
    <property type="evidence" value="ECO:0007669"/>
    <property type="project" value="UniProtKB-EC"/>
</dbReference>
<gene>
    <name evidence="9" type="ORF">AABB31_10660</name>
</gene>
<dbReference type="Gene3D" id="3.30.565.10">
    <property type="entry name" value="Histidine kinase-like ATPase, C-terminal domain"/>
    <property type="match status" value="1"/>
</dbReference>
<accession>A0AAN0MM82</accession>
<dbReference type="KEGG" id="yrh:AABB31_10660"/>
<protein>
    <recommendedName>
        <fullName evidence="2">histidine kinase</fullName>
        <ecNumber evidence="2">2.7.13.3</ecNumber>
    </recommendedName>
</protein>
<name>A0AAN0MM82_9RHOB</name>
<dbReference type="PANTHER" id="PTHR41523">
    <property type="entry name" value="TWO-COMPONENT SYSTEM SENSOR PROTEIN"/>
    <property type="match status" value="1"/>
</dbReference>
<evidence type="ECO:0000256" key="3">
    <source>
        <dbReference type="ARBA" id="ARBA00022553"/>
    </source>
</evidence>
<evidence type="ECO:0000256" key="1">
    <source>
        <dbReference type="ARBA" id="ARBA00000085"/>
    </source>
</evidence>
<dbReference type="CDD" id="cd00130">
    <property type="entry name" value="PAS"/>
    <property type="match status" value="1"/>
</dbReference>
<keyword evidence="5" id="KW-0547">Nucleotide-binding</keyword>
<reference evidence="9 10" key="2">
    <citation type="submission" date="2024-08" db="EMBL/GenBank/DDBJ databases">
        <title>Phylogenomic analyses of a clade within the roseobacter group suggest taxonomic reassignments of species of the genera Aestuariivita, Citreicella, Loktanella, Nautella, Pelagibaca, Ruegeria, Thalassobius, Thiobacimonas and Tropicibacter, and the proposal o.</title>
        <authorList>
            <person name="Jeon C.O."/>
        </authorList>
    </citation>
    <scope>NUCLEOTIDE SEQUENCE [LARGE SCALE GENOMIC DNA]</scope>
    <source>
        <strain evidence="9 10">SS1-5</strain>
    </source>
</reference>
<dbReference type="SMART" id="SM00091">
    <property type="entry name" value="PAS"/>
    <property type="match status" value="1"/>
</dbReference>
<evidence type="ECO:0000256" key="4">
    <source>
        <dbReference type="ARBA" id="ARBA00022679"/>
    </source>
</evidence>
<reference evidence="10" key="1">
    <citation type="submission" date="2024-04" db="EMBL/GenBank/DDBJ databases">
        <title>Phylogenomic analyses of a clade within the roseobacter group suggest taxonomic reassignments of species of the genera Aestuariivita, Citreicella, Loktanella, Nautella, Pelagibaca, Ruegeria, Thalassobius, Thiobacimonas and Tropicibacter, and the proposal o.</title>
        <authorList>
            <person name="Jeon C.O."/>
        </authorList>
    </citation>
    <scope>NUCLEOTIDE SEQUENCE [LARGE SCALE GENOMIC DNA]</scope>
    <source>
        <strain evidence="10">SS1-5</strain>
    </source>
</reference>
<dbReference type="Pfam" id="PF07536">
    <property type="entry name" value="HWE_HK"/>
    <property type="match status" value="1"/>
</dbReference>
<dbReference type="PROSITE" id="PS50112">
    <property type="entry name" value="PAS"/>
    <property type="match status" value="1"/>
</dbReference>
<evidence type="ECO:0000259" key="8">
    <source>
        <dbReference type="PROSITE" id="PS50112"/>
    </source>
</evidence>
<dbReference type="SUPFAM" id="SSF55874">
    <property type="entry name" value="ATPase domain of HSP90 chaperone/DNA topoisomerase II/histidine kinase"/>
    <property type="match status" value="1"/>
</dbReference>
<dbReference type="InterPro" id="IPR036890">
    <property type="entry name" value="HATPase_C_sf"/>
</dbReference>
<dbReference type="Pfam" id="PF08447">
    <property type="entry name" value="PAS_3"/>
    <property type="match status" value="1"/>
</dbReference>
<dbReference type="SMART" id="SM00911">
    <property type="entry name" value="HWE_HK"/>
    <property type="match status" value="1"/>
</dbReference>
<evidence type="ECO:0000256" key="2">
    <source>
        <dbReference type="ARBA" id="ARBA00012438"/>
    </source>
</evidence>
<dbReference type="GO" id="GO:0005524">
    <property type="term" value="F:ATP binding"/>
    <property type="evidence" value="ECO:0007669"/>
    <property type="project" value="UniProtKB-KW"/>
</dbReference>
<evidence type="ECO:0000256" key="5">
    <source>
        <dbReference type="ARBA" id="ARBA00022741"/>
    </source>
</evidence>
<dbReference type="SMART" id="SM00086">
    <property type="entry name" value="PAC"/>
    <property type="match status" value="1"/>
</dbReference>
<dbReference type="InterPro" id="IPR035965">
    <property type="entry name" value="PAS-like_dom_sf"/>
</dbReference>
<dbReference type="AlphaFoldDB" id="A0AAN0MM82"/>
<dbReference type="InterPro" id="IPR000014">
    <property type="entry name" value="PAS"/>
</dbReference>
<comment type="catalytic activity">
    <reaction evidence="1">
        <text>ATP + protein L-histidine = ADP + protein N-phospho-L-histidine.</text>
        <dbReference type="EC" id="2.7.13.3"/>
    </reaction>
</comment>
<dbReference type="RefSeq" id="WP_342078550.1">
    <property type="nucleotide sequence ID" value="NZ_CP151767.2"/>
</dbReference>
<dbReference type="Proteomes" id="UP001470809">
    <property type="component" value="Chromosome"/>
</dbReference>
<keyword evidence="6 9" id="KW-0418">Kinase</keyword>
<dbReference type="EC" id="2.7.13.3" evidence="2"/>
<organism evidence="9 10">
    <name type="scientific">Yoonia rhodophyticola</name>
    <dbReference type="NCBI Taxonomy" id="3137370"/>
    <lineage>
        <taxon>Bacteria</taxon>
        <taxon>Pseudomonadati</taxon>
        <taxon>Pseudomonadota</taxon>
        <taxon>Alphaproteobacteria</taxon>
        <taxon>Rhodobacterales</taxon>
        <taxon>Paracoccaceae</taxon>
        <taxon>Yoonia</taxon>
    </lineage>
</organism>
<dbReference type="PANTHER" id="PTHR41523:SF7">
    <property type="entry name" value="HISTIDINE KINASE"/>
    <property type="match status" value="1"/>
</dbReference>
<evidence type="ECO:0000313" key="10">
    <source>
        <dbReference type="Proteomes" id="UP001470809"/>
    </source>
</evidence>
<keyword evidence="7" id="KW-0067">ATP-binding</keyword>
<sequence length="341" mass="38262">MISKYDNRFANISRIEDPLERRRAVALQAAQIGVFEYEPETDIAFWDSRVRELWGIPAGEVITYDKVVRQVHPDDLELHDDATARALDPTGDGRLDITYRLFPRKGPRMRWIHAVGYCFFDGDRPVRLVGTVQDVTAQKRADDKNKMLVYELEHRVKNTLATAIAVLSLSRGAHADVDQYFNAVHERLRSLASSHDLLRKSQWTAVDFADLLNREADGFIGQQSNRLLLKGAPIAIPPGHVMTLSMAIHELMTNSAKFGALASDDGTIEVTTFVTGKTRKIVWKETECAKPPDTAETRTGLGSVLIQNIMPTELGGTVSRRFEGRTMILEIAFSTKKARQT</sequence>
<keyword evidence="4 9" id="KW-0808">Transferase</keyword>
<evidence type="ECO:0000313" key="9">
    <source>
        <dbReference type="EMBL" id="WZU69258.1"/>
    </source>
</evidence>
<evidence type="ECO:0000256" key="6">
    <source>
        <dbReference type="ARBA" id="ARBA00022777"/>
    </source>
</evidence>